<dbReference type="RefSeq" id="XP_056556948.1">
    <property type="nucleotide sequence ID" value="XM_056698423.1"/>
</dbReference>
<dbReference type="SUPFAM" id="SSF56176">
    <property type="entry name" value="FAD-binding/transporter-associated domain-like"/>
    <property type="match status" value="1"/>
</dbReference>
<dbReference type="GeneID" id="81437602"/>
<dbReference type="Pfam" id="PF02913">
    <property type="entry name" value="FAD-oxidase_C"/>
    <property type="match status" value="1"/>
</dbReference>
<comment type="similarity">
    <text evidence="2">Belongs to the FAD-binding oxidoreductase/transferase type 4 family.</text>
</comment>
<keyword evidence="5" id="KW-0560">Oxidoreductase</keyword>
<dbReference type="InterPro" id="IPR016171">
    <property type="entry name" value="Vanillyl_alc_oxidase_C-sub2"/>
</dbReference>
<dbReference type="SUPFAM" id="SSF55103">
    <property type="entry name" value="FAD-linked oxidases, C-terminal domain"/>
    <property type="match status" value="1"/>
</dbReference>
<dbReference type="FunFam" id="3.30.70.2740:FF:000001">
    <property type="entry name" value="D-lactate dehydrogenase mitochondrial"/>
    <property type="match status" value="1"/>
</dbReference>
<keyword evidence="3" id="KW-0285">Flavoprotein</keyword>
<comment type="catalytic activity">
    <reaction evidence="7">
        <text>(R)-lactate + 2 Fe(III)-[cytochrome c] = 2 Fe(II)-[cytochrome c] + pyruvate + 2 H(+)</text>
        <dbReference type="Rhea" id="RHEA:13521"/>
        <dbReference type="Rhea" id="RHEA-COMP:10350"/>
        <dbReference type="Rhea" id="RHEA-COMP:14399"/>
        <dbReference type="ChEBI" id="CHEBI:15361"/>
        <dbReference type="ChEBI" id="CHEBI:15378"/>
        <dbReference type="ChEBI" id="CHEBI:16004"/>
        <dbReference type="ChEBI" id="CHEBI:29033"/>
        <dbReference type="ChEBI" id="CHEBI:29034"/>
        <dbReference type="EC" id="1.1.2.4"/>
    </reaction>
</comment>
<evidence type="ECO:0000256" key="1">
    <source>
        <dbReference type="ARBA" id="ARBA00001974"/>
    </source>
</evidence>
<name>A0A9W9VFY5_9EURO</name>
<evidence type="ECO:0000256" key="5">
    <source>
        <dbReference type="ARBA" id="ARBA00023002"/>
    </source>
</evidence>
<evidence type="ECO:0000256" key="4">
    <source>
        <dbReference type="ARBA" id="ARBA00022827"/>
    </source>
</evidence>
<dbReference type="Gene3D" id="3.30.70.2740">
    <property type="match status" value="1"/>
</dbReference>
<dbReference type="AlphaFoldDB" id="A0A9W9VFY5"/>
<gene>
    <name evidence="9" type="ORF">N7496_005494</name>
</gene>
<reference evidence="9" key="2">
    <citation type="journal article" date="2023" name="IMA Fungus">
        <title>Comparative genomic study of the Penicillium genus elucidates a diverse pangenome and 15 lateral gene transfer events.</title>
        <authorList>
            <person name="Petersen C."/>
            <person name="Sorensen T."/>
            <person name="Nielsen M.R."/>
            <person name="Sondergaard T.E."/>
            <person name="Sorensen J.L."/>
            <person name="Fitzpatrick D.A."/>
            <person name="Frisvad J.C."/>
            <person name="Nielsen K.L."/>
        </authorList>
    </citation>
    <scope>NUCLEOTIDE SEQUENCE</scope>
    <source>
        <strain evidence="9">IBT 29864</strain>
    </source>
</reference>
<keyword evidence="10" id="KW-1185">Reference proteome</keyword>
<feature type="domain" description="FAD-binding PCMH-type" evidence="8">
    <location>
        <begin position="76"/>
        <end position="253"/>
    </location>
</feature>
<evidence type="ECO:0000256" key="2">
    <source>
        <dbReference type="ARBA" id="ARBA00008000"/>
    </source>
</evidence>
<dbReference type="GO" id="GO:0004458">
    <property type="term" value="F:D-lactate dehydrogenase (cytochrome) activity"/>
    <property type="evidence" value="ECO:0007669"/>
    <property type="project" value="UniProtKB-EC"/>
</dbReference>
<dbReference type="Pfam" id="PF01565">
    <property type="entry name" value="FAD_binding_4"/>
    <property type="match status" value="1"/>
</dbReference>
<dbReference type="GO" id="GO:0005739">
    <property type="term" value="C:mitochondrion"/>
    <property type="evidence" value="ECO:0007669"/>
    <property type="project" value="TreeGrafter"/>
</dbReference>
<keyword evidence="4" id="KW-0274">FAD</keyword>
<dbReference type="InterPro" id="IPR004113">
    <property type="entry name" value="FAD-bd_oxidored_4_C"/>
</dbReference>
<dbReference type="EMBL" id="JAPZBS010000004">
    <property type="protein sequence ID" value="KAJ5378085.1"/>
    <property type="molecule type" value="Genomic_DNA"/>
</dbReference>
<comment type="caution">
    <text evidence="9">The sequence shown here is derived from an EMBL/GenBank/DDBJ whole genome shotgun (WGS) entry which is preliminary data.</text>
</comment>
<dbReference type="Gene3D" id="3.30.465.10">
    <property type="match status" value="1"/>
</dbReference>
<sequence length="501" mass="53559">MAGLAVGAVGTSVAYYSWSDTETKQSIGKNMPKYADKPTMLKAAKEIQDVLGEDAVSMDADDLESHSYSEASTSNVSARPIAIIMPTTTEQVSLIAKICTKYKIPMIPFGAGSSVEGHFSTPYSGFSIDLSRMDKIIAIHEEDMDAVVQPGVNWVNLNDTLKSTGLFLPLDPSPTAHIGGMVATNCSGTNAMRYGTMKDWVINLTVVLADGTVLKTRRRPRKTSAGYNLNGLFTGSEGTLGIITEVTLKLAIVPSHFGVATTAFPSVAAATRAATSMIRGGVALAALELMDDVQMRVINQTGGTGGKMWSEKPTLFIKFSGSERAVEDSISAAREIAHAHGGSRFVASLDEKTMTALWSARKQALWAILSVRPEGTQIWSTDVAVPLSNLGDIVEQSKTDASKLGLFSTVLGHVGDGNFHQAVMYNPDIPEQVDGVKKCVDTMVDRALEMDGTVSGEHGIGLGKKHCLEKELGPVTIDVMKTLKRSLDPHWLLNPGKILDA</sequence>
<evidence type="ECO:0000313" key="10">
    <source>
        <dbReference type="Proteomes" id="UP001147782"/>
    </source>
</evidence>
<evidence type="ECO:0000256" key="6">
    <source>
        <dbReference type="ARBA" id="ARBA00038897"/>
    </source>
</evidence>
<evidence type="ECO:0000259" key="8">
    <source>
        <dbReference type="PROSITE" id="PS51387"/>
    </source>
</evidence>
<dbReference type="GO" id="GO:1903457">
    <property type="term" value="P:lactate catabolic process"/>
    <property type="evidence" value="ECO:0007669"/>
    <property type="project" value="TreeGrafter"/>
</dbReference>
<dbReference type="GO" id="GO:0008720">
    <property type="term" value="F:D-lactate dehydrogenase (NAD+) activity"/>
    <property type="evidence" value="ECO:0007669"/>
    <property type="project" value="TreeGrafter"/>
</dbReference>
<dbReference type="OrthoDB" id="7786253at2759"/>
<reference evidence="9" key="1">
    <citation type="submission" date="2022-11" db="EMBL/GenBank/DDBJ databases">
        <authorList>
            <person name="Petersen C."/>
        </authorList>
    </citation>
    <scope>NUCLEOTIDE SEQUENCE</scope>
    <source>
        <strain evidence="9">IBT 29864</strain>
    </source>
</reference>
<dbReference type="InterPro" id="IPR016166">
    <property type="entry name" value="FAD-bd_PCMH"/>
</dbReference>
<protein>
    <recommendedName>
        <fullName evidence="6">D-lactate dehydrogenase (cytochrome)</fullName>
        <ecNumber evidence="6">1.1.2.4</ecNumber>
    </recommendedName>
</protein>
<organism evidence="9 10">
    <name type="scientific">Penicillium cataractarum</name>
    <dbReference type="NCBI Taxonomy" id="2100454"/>
    <lineage>
        <taxon>Eukaryota</taxon>
        <taxon>Fungi</taxon>
        <taxon>Dikarya</taxon>
        <taxon>Ascomycota</taxon>
        <taxon>Pezizomycotina</taxon>
        <taxon>Eurotiomycetes</taxon>
        <taxon>Eurotiomycetidae</taxon>
        <taxon>Eurotiales</taxon>
        <taxon>Aspergillaceae</taxon>
        <taxon>Penicillium</taxon>
    </lineage>
</organism>
<dbReference type="InterPro" id="IPR016169">
    <property type="entry name" value="FAD-bd_PCMH_sub2"/>
</dbReference>
<proteinExistence type="inferred from homology"/>
<dbReference type="Gene3D" id="1.10.45.10">
    <property type="entry name" value="Vanillyl-alcohol Oxidase, Chain A, domain 4"/>
    <property type="match status" value="1"/>
</dbReference>
<dbReference type="FunFam" id="3.30.465.10:FF:000014">
    <property type="entry name" value="D-lactate dehydrogenase (Cytochrome), putative"/>
    <property type="match status" value="1"/>
</dbReference>
<dbReference type="FunFam" id="1.10.45.10:FF:000001">
    <property type="entry name" value="D-lactate dehydrogenase mitochondrial"/>
    <property type="match status" value="1"/>
</dbReference>
<accession>A0A9W9VFY5</accession>
<dbReference type="GO" id="GO:0071949">
    <property type="term" value="F:FAD binding"/>
    <property type="evidence" value="ECO:0007669"/>
    <property type="project" value="InterPro"/>
</dbReference>
<dbReference type="Proteomes" id="UP001147782">
    <property type="component" value="Unassembled WGS sequence"/>
</dbReference>
<dbReference type="InterPro" id="IPR036318">
    <property type="entry name" value="FAD-bd_PCMH-like_sf"/>
</dbReference>
<evidence type="ECO:0000256" key="7">
    <source>
        <dbReference type="ARBA" id="ARBA00051436"/>
    </source>
</evidence>
<dbReference type="EC" id="1.1.2.4" evidence="6"/>
<dbReference type="PANTHER" id="PTHR11748">
    <property type="entry name" value="D-LACTATE DEHYDROGENASE"/>
    <property type="match status" value="1"/>
</dbReference>
<dbReference type="PROSITE" id="PS51387">
    <property type="entry name" value="FAD_PCMH"/>
    <property type="match status" value="1"/>
</dbReference>
<comment type="cofactor">
    <cofactor evidence="1">
        <name>FAD</name>
        <dbReference type="ChEBI" id="CHEBI:57692"/>
    </cofactor>
</comment>
<dbReference type="PANTHER" id="PTHR11748:SF83">
    <property type="entry name" value="DEHYDROGENASE (CYTOCHROME), PUTATIVE (AFU_ORTHOLOGUE AFUA_1G17520)-RELATED"/>
    <property type="match status" value="1"/>
</dbReference>
<evidence type="ECO:0000313" key="9">
    <source>
        <dbReference type="EMBL" id="KAJ5378085.1"/>
    </source>
</evidence>
<dbReference type="InterPro" id="IPR006094">
    <property type="entry name" value="Oxid_FAD_bind_N"/>
</dbReference>
<dbReference type="InterPro" id="IPR016164">
    <property type="entry name" value="FAD-linked_Oxase-like_C"/>
</dbReference>
<evidence type="ECO:0000256" key="3">
    <source>
        <dbReference type="ARBA" id="ARBA00022630"/>
    </source>
</evidence>